<comment type="caution">
    <text evidence="2">The sequence shown here is derived from an EMBL/GenBank/DDBJ whole genome shotgun (WGS) entry which is preliminary data.</text>
</comment>
<proteinExistence type="predicted"/>
<feature type="compositionally biased region" description="Basic and acidic residues" evidence="1">
    <location>
        <begin position="85"/>
        <end position="104"/>
    </location>
</feature>
<dbReference type="Proteomes" id="UP000023152">
    <property type="component" value="Unassembled WGS sequence"/>
</dbReference>
<evidence type="ECO:0000256" key="1">
    <source>
        <dbReference type="SAM" id="MobiDB-lite"/>
    </source>
</evidence>
<evidence type="ECO:0000313" key="2">
    <source>
        <dbReference type="EMBL" id="ETO16822.1"/>
    </source>
</evidence>
<accession>X6MTP5</accession>
<keyword evidence="3" id="KW-1185">Reference proteome</keyword>
<sequence length="433" mass="49544">MKNGKQKCNNFEHMNDQMGTFTIGNESVDLDSEVEFYVRWKVDRNGKAREHAIHITRPGGKLMRNGRNDETSVDDDKVYEDEVEKGEKDEEKKRQEKNEMERKANIATKQSNDSSSLSMTRRKGYMYCESANAVKGTIVALDNSNDVFDVHADDCHMIGKHVLTKFMLVEFTPCVRKQRKATHVTGINKALLKHVSSNFHLSLSLCNLKLNTFQSQKHVGQVWWRSKSTPWFLIKPTLYSSQVVWALKRDIRAMNVQDINIKDFIEFRALDKNASDQSETNLPFQQAYDITAGGGYPVVAENGAYGEYLLRRIHLWTRLDDQPLCPLTTDTLLFHGWVSTWDVDRQTGTIEVEAPRGKRYRRIHFDLSNAILNKDVATHGVFLCVGHPVSFNIRSLQKDIKTQFSSPLSQEAFNVTSKGLSRVEPTSFPDISF</sequence>
<dbReference type="EMBL" id="ASPP01017788">
    <property type="protein sequence ID" value="ETO16822.1"/>
    <property type="molecule type" value="Genomic_DNA"/>
</dbReference>
<evidence type="ECO:0000313" key="3">
    <source>
        <dbReference type="Proteomes" id="UP000023152"/>
    </source>
</evidence>
<organism evidence="2 3">
    <name type="scientific">Reticulomyxa filosa</name>
    <dbReference type="NCBI Taxonomy" id="46433"/>
    <lineage>
        <taxon>Eukaryota</taxon>
        <taxon>Sar</taxon>
        <taxon>Rhizaria</taxon>
        <taxon>Retaria</taxon>
        <taxon>Foraminifera</taxon>
        <taxon>Monothalamids</taxon>
        <taxon>Reticulomyxidae</taxon>
        <taxon>Reticulomyxa</taxon>
    </lineage>
</organism>
<protein>
    <submittedName>
        <fullName evidence="2">Uncharacterized protein</fullName>
    </submittedName>
</protein>
<name>X6MTP5_RETFI</name>
<gene>
    <name evidence="2" type="ORF">RFI_20516</name>
</gene>
<feature type="compositionally biased region" description="Basic and acidic residues" evidence="1">
    <location>
        <begin position="66"/>
        <end position="76"/>
    </location>
</feature>
<reference evidence="2 3" key="1">
    <citation type="journal article" date="2013" name="Curr. Biol.">
        <title>The Genome of the Foraminiferan Reticulomyxa filosa.</title>
        <authorList>
            <person name="Glockner G."/>
            <person name="Hulsmann N."/>
            <person name="Schleicher M."/>
            <person name="Noegel A.A."/>
            <person name="Eichinger L."/>
            <person name="Gallinger C."/>
            <person name="Pawlowski J."/>
            <person name="Sierra R."/>
            <person name="Euteneuer U."/>
            <person name="Pillet L."/>
            <person name="Moustafa A."/>
            <person name="Platzer M."/>
            <person name="Groth M."/>
            <person name="Szafranski K."/>
            <person name="Schliwa M."/>
        </authorList>
    </citation>
    <scope>NUCLEOTIDE SEQUENCE [LARGE SCALE GENOMIC DNA]</scope>
</reference>
<feature type="compositionally biased region" description="Polar residues" evidence="1">
    <location>
        <begin position="107"/>
        <end position="118"/>
    </location>
</feature>
<feature type="region of interest" description="Disordered" evidence="1">
    <location>
        <begin position="59"/>
        <end position="118"/>
    </location>
</feature>
<dbReference type="AlphaFoldDB" id="X6MTP5"/>